<protein>
    <submittedName>
        <fullName evidence="1">16118_t:CDS:1</fullName>
    </submittedName>
</protein>
<evidence type="ECO:0000313" key="1">
    <source>
        <dbReference type="EMBL" id="CAG8661350.1"/>
    </source>
</evidence>
<sequence>ESNELQPLLQALQESIINISTTILQNPQVARTKGRPPSASNYRTDIKPEEILL</sequence>
<organism evidence="1 2">
    <name type="scientific">Dentiscutata heterogama</name>
    <dbReference type="NCBI Taxonomy" id="1316150"/>
    <lineage>
        <taxon>Eukaryota</taxon>
        <taxon>Fungi</taxon>
        <taxon>Fungi incertae sedis</taxon>
        <taxon>Mucoromycota</taxon>
        <taxon>Glomeromycotina</taxon>
        <taxon>Glomeromycetes</taxon>
        <taxon>Diversisporales</taxon>
        <taxon>Gigasporaceae</taxon>
        <taxon>Dentiscutata</taxon>
    </lineage>
</organism>
<accession>A0ACA9NJH3</accession>
<evidence type="ECO:0000313" key="2">
    <source>
        <dbReference type="Proteomes" id="UP000789702"/>
    </source>
</evidence>
<keyword evidence="2" id="KW-1185">Reference proteome</keyword>
<feature type="non-terminal residue" evidence="1">
    <location>
        <position position="1"/>
    </location>
</feature>
<feature type="non-terminal residue" evidence="1">
    <location>
        <position position="53"/>
    </location>
</feature>
<dbReference type="EMBL" id="CAJVPU010017731">
    <property type="protein sequence ID" value="CAG8661350.1"/>
    <property type="molecule type" value="Genomic_DNA"/>
</dbReference>
<comment type="caution">
    <text evidence="1">The sequence shown here is derived from an EMBL/GenBank/DDBJ whole genome shotgun (WGS) entry which is preliminary data.</text>
</comment>
<reference evidence="1" key="1">
    <citation type="submission" date="2021-06" db="EMBL/GenBank/DDBJ databases">
        <authorList>
            <person name="Kallberg Y."/>
            <person name="Tangrot J."/>
            <person name="Rosling A."/>
        </authorList>
    </citation>
    <scope>NUCLEOTIDE SEQUENCE</scope>
    <source>
        <strain evidence="1">IL203A</strain>
    </source>
</reference>
<name>A0ACA9NJH3_9GLOM</name>
<proteinExistence type="predicted"/>
<gene>
    <name evidence="1" type="ORF">DHETER_LOCUS9767</name>
</gene>
<dbReference type="Proteomes" id="UP000789702">
    <property type="component" value="Unassembled WGS sequence"/>
</dbReference>